<keyword evidence="2" id="KW-1185">Reference proteome</keyword>
<evidence type="ECO:0000313" key="1">
    <source>
        <dbReference type="EMBL" id="GBP33129.1"/>
    </source>
</evidence>
<dbReference type="EMBL" id="BGZK01000269">
    <property type="protein sequence ID" value="GBP33129.1"/>
    <property type="molecule type" value="Genomic_DNA"/>
</dbReference>
<reference evidence="1 2" key="1">
    <citation type="journal article" date="2019" name="Commun. Biol.">
        <title>The bagworm genome reveals a unique fibroin gene that provides high tensile strength.</title>
        <authorList>
            <person name="Kono N."/>
            <person name="Nakamura H."/>
            <person name="Ohtoshi R."/>
            <person name="Tomita M."/>
            <person name="Numata K."/>
            <person name="Arakawa K."/>
        </authorList>
    </citation>
    <scope>NUCLEOTIDE SEQUENCE [LARGE SCALE GENOMIC DNA]</scope>
</reference>
<dbReference type="AlphaFoldDB" id="A0A4C1V3J6"/>
<evidence type="ECO:0000313" key="2">
    <source>
        <dbReference type="Proteomes" id="UP000299102"/>
    </source>
</evidence>
<protein>
    <submittedName>
        <fullName evidence="1">Uncharacterized protein</fullName>
    </submittedName>
</protein>
<dbReference type="Proteomes" id="UP000299102">
    <property type="component" value="Unassembled WGS sequence"/>
</dbReference>
<sequence length="200" mass="22490">MSNNHVLRVTTKPRIVLTAGASGPQRRVCTHRSARAVPQGQRRGRQRRCEFKKNVCRHKVKKRAECVPAARSVWFRSCPSQYAELEGSSCARYHTWCATGHPEPSLHWRTFLPQRSSTSHAVCTFLLSNSVDYIGYSGRETAGTALRRPSTYTELRLGVTYEKGVTLGNVTMSHRTRERPAECLASLSHSTMIGLPRAQH</sequence>
<comment type="caution">
    <text evidence="1">The sequence shown here is derived from an EMBL/GenBank/DDBJ whole genome shotgun (WGS) entry which is preliminary data.</text>
</comment>
<gene>
    <name evidence="1" type="ORF">EVAR_18610_1</name>
</gene>
<proteinExistence type="predicted"/>
<name>A0A4C1V3J6_EUMVA</name>
<organism evidence="1 2">
    <name type="scientific">Eumeta variegata</name>
    <name type="common">Bagworm moth</name>
    <name type="synonym">Eumeta japonica</name>
    <dbReference type="NCBI Taxonomy" id="151549"/>
    <lineage>
        <taxon>Eukaryota</taxon>
        <taxon>Metazoa</taxon>
        <taxon>Ecdysozoa</taxon>
        <taxon>Arthropoda</taxon>
        <taxon>Hexapoda</taxon>
        <taxon>Insecta</taxon>
        <taxon>Pterygota</taxon>
        <taxon>Neoptera</taxon>
        <taxon>Endopterygota</taxon>
        <taxon>Lepidoptera</taxon>
        <taxon>Glossata</taxon>
        <taxon>Ditrysia</taxon>
        <taxon>Tineoidea</taxon>
        <taxon>Psychidae</taxon>
        <taxon>Oiketicinae</taxon>
        <taxon>Eumeta</taxon>
    </lineage>
</organism>
<accession>A0A4C1V3J6</accession>